<dbReference type="PANTHER" id="PTHR43788:SF8">
    <property type="entry name" value="DNA-BINDING PROTEIN SMUBP-2"/>
    <property type="match status" value="1"/>
</dbReference>
<dbReference type="Proteomes" id="UP000663814">
    <property type="component" value="Unassembled WGS sequence"/>
</dbReference>
<dbReference type="EMBL" id="JAERPS020000001">
    <property type="protein sequence ID" value="MBZ9610846.1"/>
    <property type="molecule type" value="Genomic_DNA"/>
</dbReference>
<dbReference type="InterPro" id="IPR041677">
    <property type="entry name" value="DNA2/NAM7_AAA_11"/>
</dbReference>
<gene>
    <name evidence="8" type="ORF">I4W93_004490</name>
</gene>
<dbReference type="RefSeq" id="WP_205310575.1">
    <property type="nucleotide sequence ID" value="NZ_JAERPS020000001.1"/>
</dbReference>
<evidence type="ECO:0000313" key="9">
    <source>
        <dbReference type="Proteomes" id="UP000663814"/>
    </source>
</evidence>
<dbReference type="InterPro" id="IPR041679">
    <property type="entry name" value="DNA2/NAM7-like_C"/>
</dbReference>
<organism evidence="8 9">
    <name type="scientific">Rheinheimera maricola</name>
    <dbReference type="NCBI Taxonomy" id="2793282"/>
    <lineage>
        <taxon>Bacteria</taxon>
        <taxon>Pseudomonadati</taxon>
        <taxon>Pseudomonadota</taxon>
        <taxon>Gammaproteobacteria</taxon>
        <taxon>Chromatiales</taxon>
        <taxon>Chromatiaceae</taxon>
        <taxon>Rheinheimera</taxon>
    </lineage>
</organism>
<dbReference type="InterPro" id="IPR047187">
    <property type="entry name" value="SF1_C_Upf1"/>
</dbReference>
<dbReference type="InterPro" id="IPR050534">
    <property type="entry name" value="Coronavir_polyprotein_1ab"/>
</dbReference>
<keyword evidence="2" id="KW-0547">Nucleotide-binding</keyword>
<dbReference type="Gene3D" id="3.40.50.300">
    <property type="entry name" value="P-loop containing nucleotide triphosphate hydrolases"/>
    <property type="match status" value="2"/>
</dbReference>
<comment type="similarity">
    <text evidence="1">Belongs to the DNA2/NAM7 helicase family.</text>
</comment>
<dbReference type="CDD" id="cd18808">
    <property type="entry name" value="SF1_C_Upf1"/>
    <property type="match status" value="1"/>
</dbReference>
<proteinExistence type="inferred from homology"/>
<dbReference type="SUPFAM" id="SSF52540">
    <property type="entry name" value="P-loop containing nucleoside triphosphate hydrolases"/>
    <property type="match status" value="1"/>
</dbReference>
<evidence type="ECO:0000313" key="8">
    <source>
        <dbReference type="EMBL" id="MBZ9610846.1"/>
    </source>
</evidence>
<dbReference type="Pfam" id="PF13086">
    <property type="entry name" value="AAA_11"/>
    <property type="match status" value="1"/>
</dbReference>
<evidence type="ECO:0000259" key="7">
    <source>
        <dbReference type="Pfam" id="PF13087"/>
    </source>
</evidence>
<evidence type="ECO:0000256" key="4">
    <source>
        <dbReference type="ARBA" id="ARBA00022806"/>
    </source>
</evidence>
<dbReference type="PANTHER" id="PTHR43788">
    <property type="entry name" value="DNA2/NAM7 HELICASE FAMILY MEMBER"/>
    <property type="match status" value="1"/>
</dbReference>
<evidence type="ECO:0000256" key="2">
    <source>
        <dbReference type="ARBA" id="ARBA00022741"/>
    </source>
</evidence>
<reference evidence="8 9" key="1">
    <citation type="submission" date="2021-08" db="EMBL/GenBank/DDBJ databases">
        <title>Rheinheimera aquimaris sp. nov., isolated from seawater of the East Sea in Korea.</title>
        <authorList>
            <person name="Kim K.H."/>
            <person name="Wenting R."/>
            <person name="Kim K.R."/>
            <person name="Jeon C.O."/>
        </authorList>
    </citation>
    <scope>NUCLEOTIDE SEQUENCE [LARGE SCALE GENOMIC DNA]</scope>
    <source>
        <strain evidence="8 9">MA-13</strain>
    </source>
</reference>
<protein>
    <submittedName>
        <fullName evidence="8">AAA family ATPase</fullName>
    </submittedName>
</protein>
<keyword evidence="9" id="KW-1185">Reference proteome</keyword>
<evidence type="ECO:0000256" key="5">
    <source>
        <dbReference type="ARBA" id="ARBA00022840"/>
    </source>
</evidence>
<keyword evidence="5" id="KW-0067">ATP-binding</keyword>
<keyword evidence="3" id="KW-0378">Hydrolase</keyword>
<feature type="domain" description="DNA2/NAM7 helicase-like C-terminal" evidence="7">
    <location>
        <begin position="888"/>
        <end position="1084"/>
    </location>
</feature>
<name>A0ABS7X5M2_9GAMM</name>
<feature type="domain" description="DNA2/NAM7 helicase helicase" evidence="6">
    <location>
        <begin position="647"/>
        <end position="867"/>
    </location>
</feature>
<comment type="caution">
    <text evidence="8">The sequence shown here is derived from an EMBL/GenBank/DDBJ whole genome shotgun (WGS) entry which is preliminary data.</text>
</comment>
<accession>A0ABS7X5M2</accession>
<keyword evidence="4" id="KW-0347">Helicase</keyword>
<sequence>MIHLVIGGGIILTAAAVSWLYNQKTDDELRRQRQAYQDRDDIRSKYQNASSRFRENHITQRREQALSYKSLLLKELDTHAKKVQPIVNAYNELFEIIQSEINADSTSPYRKSALRKEYARLEDAKLRIIEYDKYLSHERSKISELWAKGHYDWLMQRKVPDALLPVEWLYLGKLLVVDFSDIDKPLEGSRHILNFTGVNGEAEKQKALALSYGNEFPILVVKGQRNRFFGCVAKGIAFHDYIRLNRPLEIVVERYTSVKKQYLCSYFDGLGSVSLPAQNLIHTSLRCISGQRLEVYFDSFDATLAHDPFGTKIDGKKLPPPSVTEKAPSIQRYDELELYIEIDDNNLVKIPAESSFFETDTNWSFLSFELNDYSIRLTKGQVELECELTESLDGLRVKSVFIHKKPQIGTDLPFEFILITAELDSSDLFGWKYGIEQLLNFVSQLTISSTLAFERAKQIEFFKRWQHVVEYQRRQESERSVDFECIPMINQDKNTYYQLKIDNGIIQAATVNDSSVYSFMSDIEKSDSAHFFHSCRLLIWDEFQAKYIPAIERKKLNKVSYLLEQGNVFIDAPLFSYQKFDFTNANKFRLTITKPNAALQRQQQALDAFFEDRLIEPRLKEIFLAPTACAADMIAKWWDYDIDWSSQLTESQMNAVKTALSAKHIAMIQGPPGTGKTTVIVEMLYQILNDNPKQRILVVSQQNTAVDNAIVKFKEKHPHLVSKGVNVVRVGNLTKIADEIIEDHFDTIFTQFIEYCLTQSLNKVNSIEDVKLDALYEWRALLTQIKESGGQHNVSDEFFTTMLMDKNIIGATCVGLAARKAGVDHLSFDVAIVDEAGRATVPELLIPLLRSKKAILIGDHHQLPPSIAPVLREDSAKEEMSFLEETFLEHSFFEMLFEQLPKACTAQLTEQFRMAAPIGNLVAKLFYSKDGENRLTNGSKDPLNTSDFAERDCLIWVDVWGRQQKPHGTTSFENEAEAKAIQIYLIDLSNRFTRKIDVAVITPYGAQKRLIRKLLQPYGTGQIINVGTLSIKVDTVDSFQGSEAELVCYSTVRTHGSLQFILDKKRLNVACSRAKENLIFFGNKRHLESHESEGKNLYPVIISSAEKYAWKNSKISKIDKKSLSSASVAD</sequence>
<dbReference type="Pfam" id="PF13087">
    <property type="entry name" value="AAA_12"/>
    <property type="match status" value="1"/>
</dbReference>
<evidence type="ECO:0000256" key="3">
    <source>
        <dbReference type="ARBA" id="ARBA00022801"/>
    </source>
</evidence>
<dbReference type="InterPro" id="IPR027417">
    <property type="entry name" value="P-loop_NTPase"/>
</dbReference>
<evidence type="ECO:0000256" key="1">
    <source>
        <dbReference type="ARBA" id="ARBA00007913"/>
    </source>
</evidence>
<evidence type="ECO:0000259" key="6">
    <source>
        <dbReference type="Pfam" id="PF13086"/>
    </source>
</evidence>